<dbReference type="Pfam" id="PF01609">
    <property type="entry name" value="DDE_Tnp_1"/>
    <property type="match status" value="1"/>
</dbReference>
<dbReference type="InterPro" id="IPR047952">
    <property type="entry name" value="Transpos_IS4"/>
</dbReference>
<dbReference type="InterPro" id="IPR012337">
    <property type="entry name" value="RNaseH-like_sf"/>
</dbReference>
<dbReference type="AlphaFoldDB" id="A0A0A0J079"/>
<evidence type="ECO:0000313" key="4">
    <source>
        <dbReference type="Proteomes" id="UP000030002"/>
    </source>
</evidence>
<feature type="domain" description="Transposase IS4 N-terminal" evidence="2">
    <location>
        <begin position="13"/>
        <end position="110"/>
    </location>
</feature>
<evidence type="ECO:0000259" key="2">
    <source>
        <dbReference type="Pfam" id="PF13006"/>
    </source>
</evidence>
<dbReference type="SUPFAM" id="SSF53098">
    <property type="entry name" value="Ribonuclease H-like"/>
    <property type="match status" value="1"/>
</dbReference>
<sequence>MKPETDRRLSDLVSVGVLTRVFPPELVDEVIAQAGRTEQRHRSLPARVMAYFSIGMALYSQGSYQDVLAQLTDGLSWASGWQESYSPPSKSAIFQARARLGSGPLAALFERVAEPIGGDDTPGVWLAGRRLVAIDGTCLDVADTPANTAHFARPGVTKGEQAAFPQARVVALAECGTHAIFAAAVGRYSQSEATLTESLLDRLEPGMLLTADRGFFSYALWRKAIGTGADLLWRVRTDKAGPKPTHVEDLPDGSWLAHLHQTHSAAARREEPIPVRVLDYTIEDGRDNPTTYRLFTTILDPDQATATDLAAAYTQRWEIELTFDELKTHQRGPRTVLRSKSPDLVLQEIWGHLCCHYAIRSLMTQAALHAGHDPDRVSFVAALRITRATIAQPGAFPP</sequence>
<dbReference type="eggNOG" id="COG3385">
    <property type="taxonomic scope" value="Bacteria"/>
</dbReference>
<protein>
    <submittedName>
        <fullName evidence="3">Transposase</fullName>
    </submittedName>
</protein>
<dbReference type="GO" id="GO:0004803">
    <property type="term" value="F:transposase activity"/>
    <property type="evidence" value="ECO:0007669"/>
    <property type="project" value="InterPro"/>
</dbReference>
<dbReference type="NCBIfam" id="NF033592">
    <property type="entry name" value="transpos_IS4_1"/>
    <property type="match status" value="1"/>
</dbReference>
<dbReference type="GO" id="GO:0006313">
    <property type="term" value="P:DNA transposition"/>
    <property type="evidence" value="ECO:0007669"/>
    <property type="project" value="InterPro"/>
</dbReference>
<accession>A0A0A0J079</accession>
<feature type="domain" description="Transposase IS4-like" evidence="1">
    <location>
        <begin position="128"/>
        <end position="356"/>
    </location>
</feature>
<dbReference type="InterPro" id="IPR002559">
    <property type="entry name" value="Transposase_11"/>
</dbReference>
<dbReference type="PANTHER" id="PTHR37529">
    <property type="entry name" value="TRANSPOSASE INSG FOR INSERTION SEQUENCE ELEMENT IS4-RELATED"/>
    <property type="match status" value="1"/>
</dbReference>
<dbReference type="InterPro" id="IPR024473">
    <property type="entry name" value="Transposases_IS4_N"/>
</dbReference>
<keyword evidence="4" id="KW-1185">Reference proteome</keyword>
<dbReference type="GO" id="GO:0003677">
    <property type="term" value="F:DNA binding"/>
    <property type="evidence" value="ECO:0007669"/>
    <property type="project" value="InterPro"/>
</dbReference>
<proteinExistence type="predicted"/>
<evidence type="ECO:0000313" key="3">
    <source>
        <dbReference type="EMBL" id="KGN30845.1"/>
    </source>
</evidence>
<comment type="caution">
    <text evidence="3">The sequence shown here is derived from an EMBL/GenBank/DDBJ whole genome shotgun (WGS) entry which is preliminary data.</text>
</comment>
<dbReference type="Pfam" id="PF13006">
    <property type="entry name" value="Nterm_IS4"/>
    <property type="match status" value="1"/>
</dbReference>
<gene>
    <name evidence="3" type="ORF">N802_05475</name>
</gene>
<dbReference type="PANTHER" id="PTHR37529:SF1">
    <property type="entry name" value="TRANSPOSASE INSG FOR INSERTION SEQUENCE ELEMENT IS4-RELATED"/>
    <property type="match status" value="1"/>
</dbReference>
<evidence type="ECO:0000259" key="1">
    <source>
        <dbReference type="Pfam" id="PF01609"/>
    </source>
</evidence>
<reference evidence="3 4" key="1">
    <citation type="submission" date="2013-08" db="EMBL/GenBank/DDBJ databases">
        <title>The genome sequence of Knoellia sinensis.</title>
        <authorList>
            <person name="Zhu W."/>
            <person name="Wang G."/>
        </authorList>
    </citation>
    <scope>NUCLEOTIDE SEQUENCE [LARGE SCALE GENOMIC DNA]</scope>
    <source>
        <strain evidence="3 4">KCTC 19936</strain>
    </source>
</reference>
<name>A0A0A0J079_9MICO</name>
<dbReference type="Proteomes" id="UP000030002">
    <property type="component" value="Unassembled WGS sequence"/>
</dbReference>
<dbReference type="EMBL" id="AVPJ01000015">
    <property type="protein sequence ID" value="KGN30845.1"/>
    <property type="molecule type" value="Genomic_DNA"/>
</dbReference>
<dbReference type="Gene3D" id="3.90.350.10">
    <property type="entry name" value="Transposase Inhibitor Protein From Tn5, Chain A, domain 1"/>
    <property type="match status" value="1"/>
</dbReference>
<organism evidence="3 4">
    <name type="scientific">Knoellia sinensis KCTC 19936</name>
    <dbReference type="NCBI Taxonomy" id="1385520"/>
    <lineage>
        <taxon>Bacteria</taxon>
        <taxon>Bacillati</taxon>
        <taxon>Actinomycetota</taxon>
        <taxon>Actinomycetes</taxon>
        <taxon>Micrococcales</taxon>
        <taxon>Intrasporangiaceae</taxon>
        <taxon>Knoellia</taxon>
    </lineage>
</organism>